<dbReference type="GO" id="GO:0042393">
    <property type="term" value="F:histone binding"/>
    <property type="evidence" value="ECO:0007669"/>
    <property type="project" value="TreeGrafter"/>
</dbReference>
<accession>A0AAP0Q942</accession>
<dbReference type="GO" id="GO:0006360">
    <property type="term" value="P:transcription by RNA polymerase I"/>
    <property type="evidence" value="ECO:0007669"/>
    <property type="project" value="TreeGrafter"/>
</dbReference>
<proteinExistence type="inferred from homology"/>
<gene>
    <name evidence="5" type="ORF">WN944_028539</name>
</gene>
<organism evidence="5 6">
    <name type="scientific">Citrus x changshan-huyou</name>
    <dbReference type="NCBI Taxonomy" id="2935761"/>
    <lineage>
        <taxon>Eukaryota</taxon>
        <taxon>Viridiplantae</taxon>
        <taxon>Streptophyta</taxon>
        <taxon>Embryophyta</taxon>
        <taxon>Tracheophyta</taxon>
        <taxon>Spermatophyta</taxon>
        <taxon>Magnoliopsida</taxon>
        <taxon>eudicotyledons</taxon>
        <taxon>Gunneridae</taxon>
        <taxon>Pentapetalae</taxon>
        <taxon>rosids</taxon>
        <taxon>malvids</taxon>
        <taxon>Sapindales</taxon>
        <taxon>Rutaceae</taxon>
        <taxon>Aurantioideae</taxon>
        <taxon>Citrus</taxon>
    </lineage>
</organism>
<dbReference type="PANTHER" id="PTHR22691">
    <property type="entry name" value="YEAST SPT2-RELATED"/>
    <property type="match status" value="1"/>
</dbReference>
<evidence type="ECO:0000256" key="3">
    <source>
        <dbReference type="SAM" id="Coils"/>
    </source>
</evidence>
<dbReference type="PANTHER" id="PTHR22691:SF8">
    <property type="entry name" value="PROTEIN SPT2 HOMOLOG"/>
    <property type="match status" value="1"/>
</dbReference>
<comment type="similarity">
    <text evidence="1">Belongs to the SPT2 family.</text>
</comment>
<name>A0AAP0Q942_9ROSI</name>
<feature type="coiled-coil region" evidence="3">
    <location>
        <begin position="323"/>
        <end position="360"/>
    </location>
</feature>
<evidence type="ECO:0000256" key="4">
    <source>
        <dbReference type="SAM" id="MobiDB-lite"/>
    </source>
</evidence>
<dbReference type="GO" id="GO:0003677">
    <property type="term" value="F:DNA binding"/>
    <property type="evidence" value="ECO:0007669"/>
    <property type="project" value="TreeGrafter"/>
</dbReference>
<sequence>MAAMSATVVNVKLERKESQFLEFRKQLKEHFREELRKESGSLCRSTREKKKLPCDNFGSFFGQSQPSIAQRLLQSKGTLEIQQSAALRLTNSTVASKAKPVVLIRRPKPHELKVSRDYSSILSDGTEYITSVSGVQSAFSSSVTKKHLDGTTGSCEPERKKLMLNQLHSSRDEVPDQQKTVLSKPEVCNAELMPKLVKSTTKYHTSDGQKASYSGLLICIKLQFQGLLSVTKRQPEPGKELHAPNKANAMPTKRQSSSQHKTLSKQQIKPPTQEPCYGDEVDMSYISSLCQNLFRRSHAKQVLDDHDPNGDCRVSSFSDILREERKSAKLARKEDQIEQLREEREEKLRREGKKQKLNQN</sequence>
<dbReference type="GO" id="GO:0006334">
    <property type="term" value="P:nucleosome assembly"/>
    <property type="evidence" value="ECO:0007669"/>
    <property type="project" value="TreeGrafter"/>
</dbReference>
<evidence type="ECO:0000256" key="2">
    <source>
        <dbReference type="ARBA" id="ARBA00023054"/>
    </source>
</evidence>
<feature type="region of interest" description="Disordered" evidence="4">
    <location>
        <begin position="233"/>
        <end position="276"/>
    </location>
</feature>
<dbReference type="AlphaFoldDB" id="A0AAP0Q942"/>
<feature type="compositionally biased region" description="Basic and acidic residues" evidence="4">
    <location>
        <begin position="233"/>
        <end position="243"/>
    </location>
</feature>
<keyword evidence="6" id="KW-1185">Reference proteome</keyword>
<evidence type="ECO:0000313" key="5">
    <source>
        <dbReference type="EMBL" id="KAK9176522.1"/>
    </source>
</evidence>
<keyword evidence="2 3" id="KW-0175">Coiled coil</keyword>
<feature type="compositionally biased region" description="Polar residues" evidence="4">
    <location>
        <begin position="253"/>
        <end position="270"/>
    </location>
</feature>
<evidence type="ECO:0000313" key="6">
    <source>
        <dbReference type="Proteomes" id="UP001428341"/>
    </source>
</evidence>
<reference evidence="5 6" key="1">
    <citation type="submission" date="2024-05" db="EMBL/GenBank/DDBJ databases">
        <title>Haplotype-resolved chromosome-level genome assembly of Huyou (Citrus changshanensis).</title>
        <authorList>
            <person name="Miao C."/>
            <person name="Chen W."/>
            <person name="Wu Y."/>
            <person name="Wang L."/>
            <person name="Zhao S."/>
            <person name="Grierson D."/>
            <person name="Xu C."/>
            <person name="Chen K."/>
        </authorList>
    </citation>
    <scope>NUCLEOTIDE SEQUENCE [LARGE SCALE GENOMIC DNA]</scope>
    <source>
        <strain evidence="5">01-14</strain>
        <tissue evidence="5">Leaf</tissue>
    </source>
</reference>
<dbReference type="InterPro" id="IPR013256">
    <property type="entry name" value="Chromatin_SPT2"/>
</dbReference>
<dbReference type="Proteomes" id="UP001428341">
    <property type="component" value="Unassembled WGS sequence"/>
</dbReference>
<evidence type="ECO:0000256" key="1">
    <source>
        <dbReference type="ARBA" id="ARBA00006461"/>
    </source>
</evidence>
<dbReference type="Pfam" id="PF08243">
    <property type="entry name" value="SPT2"/>
    <property type="match status" value="1"/>
</dbReference>
<protein>
    <submittedName>
        <fullName evidence="5">Uncharacterized protein</fullName>
    </submittedName>
</protein>
<dbReference type="GO" id="GO:0005730">
    <property type="term" value="C:nucleolus"/>
    <property type="evidence" value="ECO:0007669"/>
    <property type="project" value="TreeGrafter"/>
</dbReference>
<dbReference type="EMBL" id="JBCGBO010000025">
    <property type="protein sequence ID" value="KAK9176522.1"/>
    <property type="molecule type" value="Genomic_DNA"/>
</dbReference>
<comment type="caution">
    <text evidence="5">The sequence shown here is derived from an EMBL/GenBank/DDBJ whole genome shotgun (WGS) entry which is preliminary data.</text>
</comment>
<dbReference type="SMART" id="SM00784">
    <property type="entry name" value="SPT2"/>
    <property type="match status" value="1"/>
</dbReference>